<dbReference type="AlphaFoldDB" id="I4B8R4"/>
<accession>I4B8R4</accession>
<reference evidence="2 3" key="1">
    <citation type="submission" date="2012-06" db="EMBL/GenBank/DDBJ databases">
        <title>The complete chromosome of genome of Turneriella parva DSM 21527.</title>
        <authorList>
            <consortium name="US DOE Joint Genome Institute (JGI-PGF)"/>
            <person name="Lucas S."/>
            <person name="Han J."/>
            <person name="Lapidus A."/>
            <person name="Bruce D."/>
            <person name="Goodwin L."/>
            <person name="Pitluck S."/>
            <person name="Peters L."/>
            <person name="Kyrpides N."/>
            <person name="Mavromatis K."/>
            <person name="Ivanova N."/>
            <person name="Mikhailova N."/>
            <person name="Chertkov O."/>
            <person name="Detter J.C."/>
            <person name="Tapia R."/>
            <person name="Han C."/>
            <person name="Land M."/>
            <person name="Hauser L."/>
            <person name="Markowitz V."/>
            <person name="Cheng J.-F."/>
            <person name="Hugenholtz P."/>
            <person name="Woyke T."/>
            <person name="Wu D."/>
            <person name="Gronow S."/>
            <person name="Wellnitz S."/>
            <person name="Brambilla E."/>
            <person name="Klenk H.-P."/>
            <person name="Eisen J.A."/>
        </authorList>
    </citation>
    <scope>NUCLEOTIDE SEQUENCE [LARGE SCALE GENOMIC DNA]</scope>
    <source>
        <strain evidence="3">ATCC BAA-1111 / DSM 21527 / NCTC 11395 / H</strain>
    </source>
</reference>
<dbReference type="STRING" id="869212.Turpa_3032"/>
<organism evidence="2 3">
    <name type="scientific">Turneriella parva (strain ATCC BAA-1111 / DSM 21527 / NCTC 11395 / H)</name>
    <name type="common">Leptospira parva</name>
    <dbReference type="NCBI Taxonomy" id="869212"/>
    <lineage>
        <taxon>Bacteria</taxon>
        <taxon>Pseudomonadati</taxon>
        <taxon>Spirochaetota</taxon>
        <taxon>Spirochaetia</taxon>
        <taxon>Leptospirales</taxon>
        <taxon>Leptospiraceae</taxon>
        <taxon>Turneriella</taxon>
    </lineage>
</organism>
<evidence type="ECO:0000313" key="2">
    <source>
        <dbReference type="EMBL" id="AFM13671.1"/>
    </source>
</evidence>
<keyword evidence="1" id="KW-0732">Signal</keyword>
<evidence type="ECO:0000313" key="3">
    <source>
        <dbReference type="Proteomes" id="UP000006048"/>
    </source>
</evidence>
<dbReference type="KEGG" id="tpx:Turpa_3032"/>
<protein>
    <submittedName>
        <fullName evidence="2">Thaumatin pathogenesis-related protein</fullName>
    </submittedName>
</protein>
<sequence>MVRSALLALLIFAASCNLNKDDEETFGICVHSTTKQPKQADCVTVNGGSSVYTYCTDEKIEKDCKNLSAGCSNPSSLATYDDTIVWYKGKKCGESGYTETCTGNSNYKASNQTFCPQ</sequence>
<feature type="signal peptide" evidence="1">
    <location>
        <begin position="1"/>
        <end position="20"/>
    </location>
</feature>
<feature type="chain" id="PRO_5003686027" evidence="1">
    <location>
        <begin position="21"/>
        <end position="117"/>
    </location>
</feature>
<dbReference type="HOGENOM" id="CLU_2083858_0_0_12"/>
<name>I4B8R4_TURPD</name>
<dbReference type="RefSeq" id="WP_014804172.1">
    <property type="nucleotide sequence ID" value="NC_018020.1"/>
</dbReference>
<dbReference type="PROSITE" id="PS51257">
    <property type="entry name" value="PROKAR_LIPOPROTEIN"/>
    <property type="match status" value="1"/>
</dbReference>
<evidence type="ECO:0000256" key="1">
    <source>
        <dbReference type="SAM" id="SignalP"/>
    </source>
</evidence>
<keyword evidence="3" id="KW-1185">Reference proteome</keyword>
<proteinExistence type="predicted"/>
<dbReference type="Proteomes" id="UP000006048">
    <property type="component" value="Chromosome"/>
</dbReference>
<gene>
    <name evidence="2" type="ordered locus">Turpa_3032</name>
</gene>
<dbReference type="EMBL" id="CP002959">
    <property type="protein sequence ID" value="AFM13671.1"/>
    <property type="molecule type" value="Genomic_DNA"/>
</dbReference>